<evidence type="ECO:0000313" key="2">
    <source>
        <dbReference type="EMBL" id="QCP11756.1"/>
    </source>
</evidence>
<protein>
    <submittedName>
        <fullName evidence="1">Uncharacterized protein</fullName>
    </submittedName>
</protein>
<dbReference type="Pfam" id="PF13857">
    <property type="entry name" value="Ank_5"/>
    <property type="match status" value="1"/>
</dbReference>
<gene>
    <name evidence="2" type="ORF">FCL38_16005</name>
    <name evidence="1" type="ORF">FHS02_001572</name>
</gene>
<name>A0A4P8HRF0_9BURK</name>
<dbReference type="OrthoDB" id="6027631at2"/>
<organism evidence="1 4">
    <name type="scientific">Pseudoduganella umbonata</name>
    <dbReference type="NCBI Taxonomy" id="864828"/>
    <lineage>
        <taxon>Bacteria</taxon>
        <taxon>Pseudomonadati</taxon>
        <taxon>Pseudomonadota</taxon>
        <taxon>Betaproteobacteria</taxon>
        <taxon>Burkholderiales</taxon>
        <taxon>Oxalobacteraceae</taxon>
        <taxon>Telluria group</taxon>
        <taxon>Pseudoduganella</taxon>
    </lineage>
</organism>
<reference evidence="1 4" key="2">
    <citation type="submission" date="2020-08" db="EMBL/GenBank/DDBJ databases">
        <title>Genomic Encyclopedia of Type Strains, Phase III (KMG-III): the genomes of soil and plant-associated and newly described type strains.</title>
        <authorList>
            <person name="Whitman W."/>
        </authorList>
    </citation>
    <scope>NUCLEOTIDE SEQUENCE [LARGE SCALE GENOMIC DNA]</scope>
    <source>
        <strain evidence="1 4">CECT 7753</strain>
    </source>
</reference>
<evidence type="ECO:0000313" key="1">
    <source>
        <dbReference type="EMBL" id="MBB3220773.1"/>
    </source>
</evidence>
<dbReference type="Gene3D" id="1.25.40.20">
    <property type="entry name" value="Ankyrin repeat-containing domain"/>
    <property type="match status" value="1"/>
</dbReference>
<dbReference type="InterPro" id="IPR036770">
    <property type="entry name" value="Ankyrin_rpt-contain_sf"/>
</dbReference>
<dbReference type="SUPFAM" id="SSF48403">
    <property type="entry name" value="Ankyrin repeat"/>
    <property type="match status" value="1"/>
</dbReference>
<evidence type="ECO:0000313" key="4">
    <source>
        <dbReference type="Proteomes" id="UP000584325"/>
    </source>
</evidence>
<evidence type="ECO:0000313" key="3">
    <source>
        <dbReference type="Proteomes" id="UP000298763"/>
    </source>
</evidence>
<dbReference type="PANTHER" id="PTHR24133:SF40">
    <property type="entry name" value="ANKYRIN REPEAT DOMAIN 44"/>
    <property type="match status" value="1"/>
</dbReference>
<dbReference type="EMBL" id="CP040017">
    <property type="protein sequence ID" value="QCP11756.1"/>
    <property type="molecule type" value="Genomic_DNA"/>
</dbReference>
<keyword evidence="3" id="KW-1185">Reference proteome</keyword>
<dbReference type="PANTHER" id="PTHR24133">
    <property type="entry name" value="ANKYRIN DOMAIN-CONTAINING"/>
    <property type="match status" value="1"/>
</dbReference>
<dbReference type="EMBL" id="JACHXS010000002">
    <property type="protein sequence ID" value="MBB3220773.1"/>
    <property type="molecule type" value="Genomic_DNA"/>
</dbReference>
<dbReference type="RefSeq" id="WP_137314602.1">
    <property type="nucleotide sequence ID" value="NZ_CP040017.1"/>
</dbReference>
<proteinExistence type="predicted"/>
<dbReference type="SMART" id="SM00248">
    <property type="entry name" value="ANK"/>
    <property type="match status" value="4"/>
</dbReference>
<dbReference type="Proteomes" id="UP000584325">
    <property type="component" value="Unassembled WGS sequence"/>
</dbReference>
<dbReference type="InterPro" id="IPR002110">
    <property type="entry name" value="Ankyrin_rpt"/>
</dbReference>
<dbReference type="InterPro" id="IPR052391">
    <property type="entry name" value="E3_Ligase-Neurotoxin"/>
</dbReference>
<reference evidence="2 3" key="1">
    <citation type="submission" date="2019-05" db="EMBL/GenBank/DDBJ databases">
        <title>Draft Genome Sequences of Six Type Strains of the Genus Massilia.</title>
        <authorList>
            <person name="Miess H."/>
            <person name="Frediansyhah A."/>
            <person name="Gross H."/>
        </authorList>
    </citation>
    <scope>NUCLEOTIDE SEQUENCE [LARGE SCALE GENOMIC DNA]</scope>
    <source>
        <strain evidence="2 3">DSMZ 26121</strain>
    </source>
</reference>
<accession>A0A4P8HRF0</accession>
<sequence length="927" mass="101323">MQPVQGIYIERRNEANNSRNAIAPEVSGPLIQMRMRLNACATWDTALTRRDPQMLKTLTFLAIMALASATARADTNEKAPIHMTEQEAATMSWLGPPPAKLEEGAFTGLLNELGADLPKDPEQAILDFNCKLPAEAGPVPAMEVVQQFLKNPAASTGDATLRYRLFAAAAEGNWIARSLVFEFLMHSDKKGVDEVRAFQLMTWMRQNKIGSLYSFWSDFFSARGGGSGDHNVHQNPLMVLAALQHSYAAQRRVGLALVETPRKELIGVGEEMIACADSALSGASAVSGDAGGPADDSYAWLGPLPSHGRSKAAGQKADKVIDAVRRDGMLRKPVTSFICKSPVEVGPVPMMEAVERYLDALFEARLDQEAKRGLVQAAARGNWLARSLLLNMVRSSSKSKDHYRAAQLLEWLHEHRIGTVYSAINDELRTSQPYNSAVRHGVYLLDIAAALSHDYYAQLRVGEILVASDNQRLAATGKKMLACAPRHINAYRRLAGGQAWAARLRRVQEKDAPTFTPVHHAVWNNNPGLVRELIERGDVDINARSGNGDTALEIALRAMPQNPELIGILLDAGATVHAGPGSGTCGQQPCPARAPLRAAVEHSEPHPQVIAALIAAGAEPFQPSQTDPDADGTPFSQSFASYESGGHRFVLEQFLATGKLDPKSALANLYLVQSTRYLKVMERLLKYGITPKGSDDLISSMTLMDTTPEDERRRIDMVDRLQRQYPFLRKQMRGQQGYEALKSAVGACRLGLALYLLKQGAPPSDASSRSGILDEFLSSCDPREEIPEDAGKPARQAFLGKLKKLRYDVNGVQYGDCPAWLYRDGPCGLPENDDVVGALLNMGAQPYRLTSDKNSNVLRAAIGGCRQRALDMILAKSPAPLDQQGRTVIEQGLELAGEELERRDLRCSQDFYRKTCASLKAMLARAK</sequence>
<dbReference type="AlphaFoldDB" id="A0A4P8HRF0"/>
<dbReference type="Proteomes" id="UP000298763">
    <property type="component" value="Chromosome"/>
</dbReference>